<dbReference type="Proteomes" id="UP000623467">
    <property type="component" value="Unassembled WGS sequence"/>
</dbReference>
<evidence type="ECO:0000313" key="1">
    <source>
        <dbReference type="EMBL" id="KAF7335197.1"/>
    </source>
</evidence>
<protein>
    <submittedName>
        <fullName evidence="1">Uncharacterized protein</fullName>
    </submittedName>
</protein>
<proteinExistence type="predicted"/>
<name>A0A8H6X6T4_9AGAR</name>
<dbReference type="EMBL" id="JACAZH010000042">
    <property type="protein sequence ID" value="KAF7335197.1"/>
    <property type="molecule type" value="Genomic_DNA"/>
</dbReference>
<organism evidence="1 2">
    <name type="scientific">Mycena sanguinolenta</name>
    <dbReference type="NCBI Taxonomy" id="230812"/>
    <lineage>
        <taxon>Eukaryota</taxon>
        <taxon>Fungi</taxon>
        <taxon>Dikarya</taxon>
        <taxon>Basidiomycota</taxon>
        <taxon>Agaricomycotina</taxon>
        <taxon>Agaricomycetes</taxon>
        <taxon>Agaricomycetidae</taxon>
        <taxon>Agaricales</taxon>
        <taxon>Marasmiineae</taxon>
        <taxon>Mycenaceae</taxon>
        <taxon>Mycena</taxon>
    </lineage>
</organism>
<dbReference type="AlphaFoldDB" id="A0A8H6X6T4"/>
<reference evidence="1" key="1">
    <citation type="submission" date="2020-05" db="EMBL/GenBank/DDBJ databases">
        <title>Mycena genomes resolve the evolution of fungal bioluminescence.</title>
        <authorList>
            <person name="Tsai I.J."/>
        </authorList>
    </citation>
    <scope>NUCLEOTIDE SEQUENCE</scope>
    <source>
        <strain evidence="1">160909Yilan</strain>
    </source>
</reference>
<sequence>MPLSDAQLSAVLEAKRILANVGLTTETNVDDRDFQEITRVLDGALPSLPAASGYPYFPPAARVFTAEEIRYGLDCINRQTYVHALVEHPAGAIVEYPETGAAKGVAVVHRFRIDPSRFSSPKESFQYSLGDSHGGEPNVHCGSLLFAVHGTPAYCSHEKWTCKGLKYCSASSLPPSPASPDLDSLAEAQKEIFFKTLALYCTLAEKGSPRSLCKGKLVLRVDEYGRSFIQCEHRKKEDKAHLILRTLDEFDIPYLRALLENDVLGIDKHEELARQFGYGPRVPCSFSATPSAQKELCPHWHRQSGKLARGVLERVKGNCPATFDIYTPYNLSDCPYVVVICRNPPLALGTSSH</sequence>
<gene>
    <name evidence="1" type="ORF">MSAN_02353000</name>
</gene>
<dbReference type="OrthoDB" id="3059975at2759"/>
<comment type="caution">
    <text evidence="1">The sequence shown here is derived from an EMBL/GenBank/DDBJ whole genome shotgun (WGS) entry which is preliminary data.</text>
</comment>
<accession>A0A8H6X6T4</accession>
<evidence type="ECO:0000313" key="2">
    <source>
        <dbReference type="Proteomes" id="UP000623467"/>
    </source>
</evidence>
<keyword evidence="2" id="KW-1185">Reference proteome</keyword>